<feature type="binding site" evidence="11">
    <location>
        <begin position="318"/>
        <end position="320"/>
    </location>
    <ligand>
        <name>substrate</name>
    </ligand>
</feature>
<dbReference type="Gene3D" id="2.30.40.10">
    <property type="entry name" value="Urease, subunit C, domain 1"/>
    <property type="match status" value="1"/>
</dbReference>
<feature type="binding site" evidence="12">
    <location>
        <position position="227"/>
    </location>
    <ligand>
        <name>Zn(2+)</name>
        <dbReference type="ChEBI" id="CHEBI:29105"/>
    </ligand>
</feature>
<keyword evidence="6 9" id="KW-0119">Carbohydrate metabolism</keyword>
<dbReference type="OrthoDB" id="9776488at2"/>
<protein>
    <recommendedName>
        <fullName evidence="3">N-acetylglucosamine-6-phosphate deacetylase</fullName>
        <ecNumber evidence="2">3.5.1.25</ecNumber>
    </recommendedName>
</protein>
<feature type="binding site" evidence="11">
    <location>
        <position position="238"/>
    </location>
    <ligand>
        <name>substrate</name>
    </ligand>
</feature>
<dbReference type="InterPro" id="IPR006680">
    <property type="entry name" value="Amidohydro-rel"/>
</dbReference>
<dbReference type="Pfam" id="PF01979">
    <property type="entry name" value="Amidohydro_1"/>
    <property type="match status" value="1"/>
</dbReference>
<dbReference type="SUPFAM" id="SSF51556">
    <property type="entry name" value="Metallo-dependent hydrolases"/>
    <property type="match status" value="1"/>
</dbReference>
<dbReference type="Gene3D" id="3.20.20.140">
    <property type="entry name" value="Metal-dependent hydrolases"/>
    <property type="match status" value="1"/>
</dbReference>
<evidence type="ECO:0000256" key="4">
    <source>
        <dbReference type="ARBA" id="ARBA00022723"/>
    </source>
</evidence>
<evidence type="ECO:0000313" key="14">
    <source>
        <dbReference type="EMBL" id="QBI19687.1"/>
    </source>
</evidence>
<dbReference type="EMBL" id="CP036402">
    <property type="protein sequence ID" value="QBI19687.1"/>
    <property type="molecule type" value="Genomic_DNA"/>
</dbReference>
<name>A0A411YF13_9ACTN</name>
<dbReference type="EC" id="3.5.1.25" evidence="2"/>
<evidence type="ECO:0000256" key="7">
    <source>
        <dbReference type="ARBA" id="ARBA00047647"/>
    </source>
</evidence>
<feature type="binding site" evidence="11">
    <location>
        <position position="262"/>
    </location>
    <ligand>
        <name>substrate</name>
    </ligand>
</feature>
<feature type="binding site" evidence="11">
    <location>
        <begin position="230"/>
        <end position="231"/>
    </location>
    <ligand>
        <name>substrate</name>
    </ligand>
</feature>
<dbReference type="CDD" id="cd00854">
    <property type="entry name" value="NagA"/>
    <property type="match status" value="1"/>
</dbReference>
<evidence type="ECO:0000256" key="3">
    <source>
        <dbReference type="ARBA" id="ARBA00018029"/>
    </source>
</evidence>
<evidence type="ECO:0000313" key="15">
    <source>
        <dbReference type="Proteomes" id="UP000291469"/>
    </source>
</evidence>
<comment type="pathway">
    <text evidence="8">Amino-sugar metabolism; N-acetylneuraminate degradation; D-fructose 6-phosphate from N-acetylneuraminate: step 4/5.</text>
</comment>
<feature type="binding site" evidence="12">
    <location>
        <position position="206"/>
    </location>
    <ligand>
        <name>Zn(2+)</name>
        <dbReference type="ChEBI" id="CHEBI:29105"/>
    </ligand>
</feature>
<feature type="binding site" evidence="12">
    <location>
        <position position="142"/>
    </location>
    <ligand>
        <name>Zn(2+)</name>
        <dbReference type="ChEBI" id="CHEBI:29105"/>
    </ligand>
</feature>
<evidence type="ECO:0000256" key="1">
    <source>
        <dbReference type="ARBA" id="ARBA00010716"/>
    </source>
</evidence>
<sequence>MTAHAPGDAVPPSLLVTNARLVTVDDPAPTGWVRLEDGRIAEVGHGATPDRDDVERLDASGASLLPGFVDLHVHGAVGHDTIDGDPAALHAMAGHYVRHGVTAFLPTLVTADPPTTLAALRAIGEAVGAVADGATILGAHLEGPFISTRRKGAHREDLIRAPDPGEAEALLATGVLRLVTIAPELPENAWFMDACRDRGIVLSAGHTDATHADLLAAVDRGARHVTHVFNGMRGMHHREPGTAGAALTLDSLTCEVIADGVHVHPAMLALVWRAKGPDRMLLVTDAGKATGMPEGRYERGGRELFVQEGAVRLADGTISGSVRMVDEGLRTFLAATGARLADAWPVTSRTPARALGLGDRKGEVAPGYDADLVLLDDSLEVSATIVGGRVAHGGTATR</sequence>
<feature type="active site" description="Proton donor/acceptor" evidence="10">
    <location>
        <position position="285"/>
    </location>
</feature>
<dbReference type="GO" id="GO:0046872">
    <property type="term" value="F:metal ion binding"/>
    <property type="evidence" value="ECO:0007669"/>
    <property type="project" value="UniProtKB-KW"/>
</dbReference>
<dbReference type="GO" id="GO:0006046">
    <property type="term" value="P:N-acetylglucosamine catabolic process"/>
    <property type="evidence" value="ECO:0007669"/>
    <property type="project" value="TreeGrafter"/>
</dbReference>
<keyword evidence="4 12" id="KW-0479">Metal-binding</keyword>
<dbReference type="InterPro" id="IPR003764">
    <property type="entry name" value="GlcNAc_6-P_deAcase"/>
</dbReference>
<dbReference type="InterPro" id="IPR011059">
    <property type="entry name" value="Metal-dep_hydrolase_composite"/>
</dbReference>
<comment type="cofactor">
    <cofactor evidence="12">
        <name>a divalent metal cation</name>
        <dbReference type="ChEBI" id="CHEBI:60240"/>
    </cofactor>
    <text evidence="12">Binds 1 divalent metal cation per subunit.</text>
</comment>
<accession>A0A411YF13</accession>
<dbReference type="PIRSF" id="PIRSF038994">
    <property type="entry name" value="NagA"/>
    <property type="match status" value="1"/>
</dbReference>
<dbReference type="FunFam" id="3.20.20.140:FF:000004">
    <property type="entry name" value="N-acetylglucosamine-6-phosphate deacetylase"/>
    <property type="match status" value="1"/>
</dbReference>
<dbReference type="Proteomes" id="UP000291469">
    <property type="component" value="Chromosome"/>
</dbReference>
<feature type="domain" description="Amidohydrolase-related" evidence="13">
    <location>
        <begin position="64"/>
        <end position="390"/>
    </location>
</feature>
<dbReference type="AlphaFoldDB" id="A0A411YF13"/>
<evidence type="ECO:0000256" key="10">
    <source>
        <dbReference type="PIRSR" id="PIRSR038994-1"/>
    </source>
</evidence>
<comment type="catalytic activity">
    <reaction evidence="7">
        <text>N-acetyl-D-glucosamine 6-phosphate + H2O = D-glucosamine 6-phosphate + acetate</text>
        <dbReference type="Rhea" id="RHEA:22936"/>
        <dbReference type="ChEBI" id="CHEBI:15377"/>
        <dbReference type="ChEBI" id="CHEBI:30089"/>
        <dbReference type="ChEBI" id="CHEBI:57513"/>
        <dbReference type="ChEBI" id="CHEBI:58725"/>
        <dbReference type="EC" id="3.5.1.25"/>
    </reaction>
</comment>
<dbReference type="KEGG" id="erz:ER308_09095"/>
<evidence type="ECO:0000256" key="5">
    <source>
        <dbReference type="ARBA" id="ARBA00022801"/>
    </source>
</evidence>
<evidence type="ECO:0000256" key="2">
    <source>
        <dbReference type="ARBA" id="ARBA00011899"/>
    </source>
</evidence>
<evidence type="ECO:0000256" key="8">
    <source>
        <dbReference type="ARBA" id="ARBA00060590"/>
    </source>
</evidence>
<comment type="similarity">
    <text evidence="1 9">Belongs to the metallo-dependent hydrolases superfamily. NagA family.</text>
</comment>
<evidence type="ECO:0000256" key="12">
    <source>
        <dbReference type="PIRSR" id="PIRSR038994-3"/>
    </source>
</evidence>
<gene>
    <name evidence="14" type="primary">nagA</name>
    <name evidence="14" type="ORF">ER308_09095</name>
</gene>
<dbReference type="InterPro" id="IPR032466">
    <property type="entry name" value="Metal_Hydrolase"/>
</dbReference>
<evidence type="ECO:0000256" key="6">
    <source>
        <dbReference type="ARBA" id="ARBA00023277"/>
    </source>
</evidence>
<keyword evidence="5 9" id="KW-0378">Hydrolase</keyword>
<feature type="binding site" evidence="11">
    <location>
        <position position="153"/>
    </location>
    <ligand>
        <name>substrate</name>
    </ligand>
</feature>
<evidence type="ECO:0000256" key="9">
    <source>
        <dbReference type="PIRNR" id="PIRNR038994"/>
    </source>
</evidence>
<dbReference type="GO" id="GO:0008448">
    <property type="term" value="F:N-acetylglucosamine-6-phosphate deacetylase activity"/>
    <property type="evidence" value="ECO:0007669"/>
    <property type="project" value="UniProtKB-EC"/>
</dbReference>
<proteinExistence type="inferred from homology"/>
<evidence type="ECO:0000256" key="11">
    <source>
        <dbReference type="PIRSR" id="PIRSR038994-2"/>
    </source>
</evidence>
<dbReference type="SUPFAM" id="SSF51338">
    <property type="entry name" value="Composite domain of metallo-dependent hydrolases"/>
    <property type="match status" value="1"/>
</dbReference>
<dbReference type="PANTHER" id="PTHR11113">
    <property type="entry name" value="N-ACETYLGLUCOSAMINE-6-PHOSPHATE DEACETYLASE"/>
    <property type="match status" value="1"/>
</dbReference>
<reference evidence="14 15" key="1">
    <citation type="submission" date="2019-01" db="EMBL/GenBank/DDBJ databases">
        <title>Egibacter rhizosphaerae EGI 80759T.</title>
        <authorList>
            <person name="Chen D.-D."/>
            <person name="Tian Y."/>
            <person name="Jiao J.-Y."/>
            <person name="Zhang X.-T."/>
            <person name="Zhang Y.-G."/>
            <person name="Zhang Y."/>
            <person name="Xiao M."/>
            <person name="Shu W.-S."/>
            <person name="Li W.-J."/>
        </authorList>
    </citation>
    <scope>NUCLEOTIDE SEQUENCE [LARGE SCALE GENOMIC DNA]</scope>
    <source>
        <strain evidence="14 15">EGI 80759</strain>
    </source>
</reference>
<organism evidence="14 15">
    <name type="scientific">Egibacter rhizosphaerae</name>
    <dbReference type="NCBI Taxonomy" id="1670831"/>
    <lineage>
        <taxon>Bacteria</taxon>
        <taxon>Bacillati</taxon>
        <taxon>Actinomycetota</taxon>
        <taxon>Nitriliruptoria</taxon>
        <taxon>Egibacterales</taxon>
        <taxon>Egibacteraceae</taxon>
        <taxon>Egibacter</taxon>
    </lineage>
</organism>
<evidence type="ECO:0000259" key="13">
    <source>
        <dbReference type="Pfam" id="PF01979"/>
    </source>
</evidence>
<dbReference type="NCBIfam" id="TIGR00221">
    <property type="entry name" value="nagA"/>
    <property type="match status" value="1"/>
</dbReference>
<dbReference type="PANTHER" id="PTHR11113:SF14">
    <property type="entry name" value="N-ACETYLGLUCOSAMINE-6-PHOSPHATE DEACETYLASE"/>
    <property type="match status" value="1"/>
</dbReference>
<keyword evidence="15" id="KW-1185">Reference proteome</keyword>